<reference evidence="1 2" key="1">
    <citation type="submission" date="2022-04" db="EMBL/GenBank/DDBJ databases">
        <title>Identification of a novel bacterium isolated from mangrove sediments.</title>
        <authorList>
            <person name="Pan X."/>
        </authorList>
    </citation>
    <scope>NUCLEOTIDE SEQUENCE [LARGE SCALE GENOMIC DNA]</scope>
    <source>
        <strain evidence="1 2">B2638</strain>
    </source>
</reference>
<dbReference type="EMBL" id="JALHLG010000007">
    <property type="protein sequence ID" value="MCJ2186731.1"/>
    <property type="molecule type" value="Genomic_DNA"/>
</dbReference>
<organism evidence="1 2">
    <name type="scientific">Novosphingobium beihaiensis</name>
    <dbReference type="NCBI Taxonomy" id="2930389"/>
    <lineage>
        <taxon>Bacteria</taxon>
        <taxon>Pseudomonadati</taxon>
        <taxon>Pseudomonadota</taxon>
        <taxon>Alphaproteobacteria</taxon>
        <taxon>Sphingomonadales</taxon>
        <taxon>Sphingomonadaceae</taxon>
        <taxon>Novosphingobium</taxon>
    </lineage>
</organism>
<dbReference type="Proteomes" id="UP001202281">
    <property type="component" value="Unassembled WGS sequence"/>
</dbReference>
<keyword evidence="2" id="KW-1185">Reference proteome</keyword>
<evidence type="ECO:0000313" key="2">
    <source>
        <dbReference type="Proteomes" id="UP001202281"/>
    </source>
</evidence>
<dbReference type="RefSeq" id="WP_243919457.1">
    <property type="nucleotide sequence ID" value="NZ_JALHLG010000007.1"/>
</dbReference>
<gene>
    <name evidence="1" type="ORF">MTR66_07895</name>
</gene>
<evidence type="ECO:0000313" key="1">
    <source>
        <dbReference type="EMBL" id="MCJ2186731.1"/>
    </source>
</evidence>
<accession>A0ABT0BNV6</accession>
<proteinExistence type="predicted"/>
<sequence length="67" mass="7313">MQEIYMHQDPLTLSLSKGAGPALRQRPSTGSGRAEAVQIADMMLLGKFQVLPFLQRSVPIIAFDRAG</sequence>
<name>A0ABT0BNV6_9SPHN</name>
<comment type="caution">
    <text evidence="1">The sequence shown here is derived from an EMBL/GenBank/DDBJ whole genome shotgun (WGS) entry which is preliminary data.</text>
</comment>
<protein>
    <submittedName>
        <fullName evidence="1">Uncharacterized protein</fullName>
    </submittedName>
</protein>